<dbReference type="PANTHER" id="PTHR22807:SF53">
    <property type="entry name" value="RIBOSOMAL RNA SMALL SUBUNIT METHYLTRANSFERASE B-RELATED"/>
    <property type="match status" value="1"/>
</dbReference>
<comment type="caution">
    <text evidence="7">The sequence shown here is derived from an EMBL/GenBank/DDBJ whole genome shotgun (WGS) entry which is preliminary data.</text>
</comment>
<dbReference type="InterPro" id="IPR049560">
    <property type="entry name" value="MeTrfase_RsmB-F_NOP2_cat"/>
</dbReference>
<dbReference type="InterPro" id="IPR023267">
    <property type="entry name" value="RCMT"/>
</dbReference>
<keyword evidence="2 5" id="KW-0808">Transferase</keyword>
<keyword evidence="3 5" id="KW-0949">S-adenosyl-L-methionine</keyword>
<keyword evidence="4 5" id="KW-0694">RNA-binding</keyword>
<dbReference type="Gene3D" id="3.40.50.150">
    <property type="entry name" value="Vaccinia Virus protein VP39"/>
    <property type="match status" value="1"/>
</dbReference>
<evidence type="ECO:0000256" key="1">
    <source>
        <dbReference type="ARBA" id="ARBA00022603"/>
    </source>
</evidence>
<comment type="caution">
    <text evidence="5">Lacks conserved residue(s) required for the propagation of feature annotation.</text>
</comment>
<evidence type="ECO:0000256" key="4">
    <source>
        <dbReference type="ARBA" id="ARBA00022884"/>
    </source>
</evidence>
<dbReference type="EMBL" id="JADEXQ010000069">
    <property type="protein sequence ID" value="MBE9031571.1"/>
    <property type="molecule type" value="Genomic_DNA"/>
</dbReference>
<dbReference type="GO" id="GO:0008173">
    <property type="term" value="F:RNA methyltransferase activity"/>
    <property type="evidence" value="ECO:0007669"/>
    <property type="project" value="InterPro"/>
</dbReference>
<dbReference type="PANTHER" id="PTHR22807">
    <property type="entry name" value="NOP2 YEAST -RELATED NOL1/NOP2/FMU SUN DOMAIN-CONTAINING"/>
    <property type="match status" value="1"/>
</dbReference>
<dbReference type="InterPro" id="IPR029063">
    <property type="entry name" value="SAM-dependent_MTases_sf"/>
</dbReference>
<dbReference type="PRINTS" id="PR02008">
    <property type="entry name" value="RCMTFAMILY"/>
</dbReference>
<feature type="binding site" evidence="5">
    <location>
        <position position="162"/>
    </location>
    <ligand>
        <name>S-adenosyl-L-methionine</name>
        <dbReference type="ChEBI" id="CHEBI:59789"/>
    </ligand>
</feature>
<gene>
    <name evidence="7" type="ORF">IQ266_17705</name>
</gene>
<organism evidence="7 8">
    <name type="scientific">Romeriopsis navalis LEGE 11480</name>
    <dbReference type="NCBI Taxonomy" id="2777977"/>
    <lineage>
        <taxon>Bacteria</taxon>
        <taxon>Bacillati</taxon>
        <taxon>Cyanobacteriota</taxon>
        <taxon>Cyanophyceae</taxon>
        <taxon>Leptolyngbyales</taxon>
        <taxon>Leptolyngbyaceae</taxon>
        <taxon>Romeriopsis</taxon>
        <taxon>Romeriopsis navalis</taxon>
    </lineage>
</organism>
<evidence type="ECO:0000313" key="8">
    <source>
        <dbReference type="Proteomes" id="UP000625316"/>
    </source>
</evidence>
<dbReference type="AlphaFoldDB" id="A0A928VRE0"/>
<name>A0A928VRE0_9CYAN</name>
<dbReference type="Proteomes" id="UP000625316">
    <property type="component" value="Unassembled WGS sequence"/>
</dbReference>
<evidence type="ECO:0000256" key="3">
    <source>
        <dbReference type="ARBA" id="ARBA00022691"/>
    </source>
</evidence>
<protein>
    <submittedName>
        <fullName evidence="7">RsmB/NOP family class I SAM-dependent RNA methyltransferase</fullName>
    </submittedName>
</protein>
<sequence length="316" mass="34960">MKKVSNLLLKTSCQLFNVPSERQVFVDALVSPQPFHPAILWTRSRPAEMPFNLVAPLPWQPEFVDRLALDQQPSQHPLHQAGEFYCLDFSSVFVAMPMCQLASPPAVLIDVCAAPGGQTIFAWRSLQPLQLLSNEPMSKRIGALITNLQRAQIKPVFALRSDSNILAEVIPQTAQVVVVNAPCSRQTLLAKGGESPGCFHPVNIAKNATRQKRILANAAQLVAPQGHLVYSTKTYTPDENERVVEWFLAHYPQFQPIVVERLTSYQSSLTNIPSYRLFPQSGLGAGAFTVLLQNTQDGVARKIPATFFEHPSVTLL</sequence>
<dbReference type="GO" id="GO:0003723">
    <property type="term" value="F:RNA binding"/>
    <property type="evidence" value="ECO:0007669"/>
    <property type="project" value="UniProtKB-UniRule"/>
</dbReference>
<dbReference type="InterPro" id="IPR001678">
    <property type="entry name" value="MeTrfase_RsmB-F_NOP2_dom"/>
</dbReference>
<proteinExistence type="inferred from homology"/>
<feature type="binding site" evidence="5">
    <location>
        <position position="135"/>
    </location>
    <ligand>
        <name>S-adenosyl-L-methionine</name>
        <dbReference type="ChEBI" id="CHEBI:59789"/>
    </ligand>
</feature>
<reference evidence="7" key="1">
    <citation type="submission" date="2020-10" db="EMBL/GenBank/DDBJ databases">
        <authorList>
            <person name="Castelo-Branco R."/>
            <person name="Eusebio N."/>
            <person name="Adriana R."/>
            <person name="Vieira A."/>
            <person name="Brugerolle De Fraissinette N."/>
            <person name="Rezende De Castro R."/>
            <person name="Schneider M.P."/>
            <person name="Vasconcelos V."/>
            <person name="Leao P.N."/>
        </authorList>
    </citation>
    <scope>NUCLEOTIDE SEQUENCE</scope>
    <source>
        <strain evidence="7">LEGE 11480</strain>
    </source>
</reference>
<evidence type="ECO:0000313" key="7">
    <source>
        <dbReference type="EMBL" id="MBE9031571.1"/>
    </source>
</evidence>
<keyword evidence="1 5" id="KW-0489">Methyltransferase</keyword>
<comment type="similarity">
    <text evidence="5">Belongs to the class I-like SAM-binding methyltransferase superfamily. RsmB/NOP family.</text>
</comment>
<keyword evidence="8" id="KW-1185">Reference proteome</keyword>
<evidence type="ECO:0000256" key="2">
    <source>
        <dbReference type="ARBA" id="ARBA00022679"/>
    </source>
</evidence>
<dbReference type="GO" id="GO:0001510">
    <property type="term" value="P:RNA methylation"/>
    <property type="evidence" value="ECO:0007669"/>
    <property type="project" value="InterPro"/>
</dbReference>
<dbReference type="Pfam" id="PF01189">
    <property type="entry name" value="Methyltr_RsmB-F"/>
    <property type="match status" value="1"/>
</dbReference>
<dbReference type="RefSeq" id="WP_264326399.1">
    <property type="nucleotide sequence ID" value="NZ_JADEXQ010000069.1"/>
</dbReference>
<evidence type="ECO:0000259" key="6">
    <source>
        <dbReference type="PROSITE" id="PS51686"/>
    </source>
</evidence>
<evidence type="ECO:0000256" key="5">
    <source>
        <dbReference type="PROSITE-ProRule" id="PRU01023"/>
    </source>
</evidence>
<dbReference type="PROSITE" id="PS51686">
    <property type="entry name" value="SAM_MT_RSMB_NOP"/>
    <property type="match status" value="1"/>
</dbReference>
<accession>A0A928VRE0</accession>
<dbReference type="SUPFAM" id="SSF53335">
    <property type="entry name" value="S-adenosyl-L-methionine-dependent methyltransferases"/>
    <property type="match status" value="1"/>
</dbReference>
<feature type="domain" description="SAM-dependent MTase RsmB/NOP-type" evidence="6">
    <location>
        <begin position="1"/>
        <end position="295"/>
    </location>
</feature>